<dbReference type="PANTHER" id="PTHR43581">
    <property type="entry name" value="ATP/GTP PHOSPHATASE"/>
    <property type="match status" value="1"/>
</dbReference>
<dbReference type="Proteomes" id="UP001328733">
    <property type="component" value="Unassembled WGS sequence"/>
</dbReference>
<dbReference type="InterPro" id="IPR022532">
    <property type="entry name" value="DUF3696"/>
</dbReference>
<feature type="domain" description="DUF3696" evidence="1">
    <location>
        <begin position="411"/>
        <end position="454"/>
    </location>
</feature>
<gene>
    <name evidence="3" type="ORF">V0288_10560</name>
</gene>
<dbReference type="SUPFAM" id="SSF52540">
    <property type="entry name" value="P-loop containing nucleoside triphosphate hydrolases"/>
    <property type="match status" value="1"/>
</dbReference>
<dbReference type="Pfam" id="PF13175">
    <property type="entry name" value="AAA_15"/>
    <property type="match status" value="2"/>
</dbReference>
<feature type="domain" description="Endonuclease GajA/Old nuclease/RecF-like AAA" evidence="2">
    <location>
        <begin position="3"/>
        <end position="150"/>
    </location>
</feature>
<dbReference type="PANTHER" id="PTHR43581:SF2">
    <property type="entry name" value="EXCINUCLEASE ATPASE SUBUNIT"/>
    <property type="match status" value="1"/>
</dbReference>
<dbReference type="InterPro" id="IPR051396">
    <property type="entry name" value="Bact_Antivir_Def_Nuclease"/>
</dbReference>
<dbReference type="PIRSF" id="PIRSF034888">
    <property type="entry name" value="P-loop_UCP034888"/>
    <property type="match status" value="1"/>
</dbReference>
<proteinExistence type="predicted"/>
<dbReference type="InterPro" id="IPR041685">
    <property type="entry name" value="AAA_GajA/Old/RecF-like"/>
</dbReference>
<dbReference type="InterPro" id="IPR014592">
    <property type="entry name" value="P-loop_UCP034888"/>
</dbReference>
<dbReference type="RefSeq" id="WP_332865037.1">
    <property type="nucleotide sequence ID" value="NZ_JBAFSM010000016.1"/>
</dbReference>
<evidence type="ECO:0000259" key="2">
    <source>
        <dbReference type="Pfam" id="PF13175"/>
    </source>
</evidence>
<evidence type="ECO:0000259" key="1">
    <source>
        <dbReference type="Pfam" id="PF12476"/>
    </source>
</evidence>
<comment type="caution">
    <text evidence="3">The sequence shown here is derived from an EMBL/GenBank/DDBJ whole genome shotgun (WGS) entry which is preliminary data.</text>
</comment>
<protein>
    <submittedName>
        <fullName evidence="3">DUF3696 domain-containing protein</fullName>
    </submittedName>
</protein>
<dbReference type="Gene3D" id="3.40.50.300">
    <property type="entry name" value="P-loop containing nucleotide triphosphate hydrolases"/>
    <property type="match status" value="1"/>
</dbReference>
<keyword evidence="4" id="KW-1185">Reference proteome</keyword>
<sequence length="470" mass="54606">MFKNLRFQNFKSWKDTGDIELAPITGFFGTNSSGKSTILQFLLMLKQTVESSDRKRVLYTGDDRSYVDLGTLYDIAYHHNIPSQIIFDIEWQLPYNNSFMDCTTIPGNLMIYRYDYLKFTASIQLKYTDIFVNEFHYRINNLIRRNSQTLSFGMKRNCPDSQKELHTSPHYELVTEGYNVQSKSESGLETFFEPLKSYGFPNQALLSFINTDFLSDFTLAFEKAFQKIYYLGPLREYPKRFYSWAGERPQDVGRRGELSIPALLASRNLEKIKSREEETEISLEEKIAIWLKKLGLIDSFRVEPIAENRQYYEVRVRRSPNSSEVLITEIGFGVSQILPVLVLCYYVPEGSTIILEQPEIHLHPSIQAGLADVFIDAIKTRDVQIILESHSEHLLRRLQRRVAEEKDGLTAPDIQLYFCSSQENGDSQLRPLQIDRYGNIMNWPENFFGDKIGDFFAVTEAAMKRQMENE</sequence>
<dbReference type="AlphaFoldDB" id="A0AAW9QQR7"/>
<organism evidence="3 4">
    <name type="scientific">Pannus brasiliensis CCIBt3594</name>
    <dbReference type="NCBI Taxonomy" id="1427578"/>
    <lineage>
        <taxon>Bacteria</taxon>
        <taxon>Bacillati</taxon>
        <taxon>Cyanobacteriota</taxon>
        <taxon>Cyanophyceae</taxon>
        <taxon>Oscillatoriophycideae</taxon>
        <taxon>Chroococcales</taxon>
        <taxon>Microcystaceae</taxon>
        <taxon>Pannus</taxon>
    </lineage>
</organism>
<dbReference type="InterPro" id="IPR027417">
    <property type="entry name" value="P-loop_NTPase"/>
</dbReference>
<dbReference type="EMBL" id="JBAFSM010000016">
    <property type="protein sequence ID" value="MEG3437560.1"/>
    <property type="molecule type" value="Genomic_DNA"/>
</dbReference>
<reference evidence="3 4" key="1">
    <citation type="submission" date="2024-01" db="EMBL/GenBank/DDBJ databases">
        <title>Genomic insights into the taxonomy and metabolism of the cyanobacterium Pannus brasiliensis CCIBt3594.</title>
        <authorList>
            <person name="Machado M."/>
            <person name="Botero N.B."/>
            <person name="Andreote A.P.D."/>
            <person name="Feitosa A.M.T."/>
            <person name="Popin R."/>
            <person name="Sivonen K."/>
            <person name="Fiore M.F."/>
        </authorList>
    </citation>
    <scope>NUCLEOTIDE SEQUENCE [LARGE SCALE GENOMIC DNA]</scope>
    <source>
        <strain evidence="3 4">CCIBt3594</strain>
    </source>
</reference>
<dbReference type="Pfam" id="PF12476">
    <property type="entry name" value="DUF3696"/>
    <property type="match status" value="1"/>
</dbReference>
<accession>A0AAW9QQR7</accession>
<evidence type="ECO:0000313" key="3">
    <source>
        <dbReference type="EMBL" id="MEG3437560.1"/>
    </source>
</evidence>
<name>A0AAW9QQR7_9CHRO</name>
<evidence type="ECO:0000313" key="4">
    <source>
        <dbReference type="Proteomes" id="UP001328733"/>
    </source>
</evidence>
<feature type="domain" description="Endonuclease GajA/Old nuclease/RecF-like AAA" evidence="2">
    <location>
        <begin position="269"/>
        <end position="394"/>
    </location>
</feature>